<dbReference type="InterPro" id="IPR047549">
    <property type="entry name" value="BICC1_KH-I_rpt1"/>
</dbReference>
<reference evidence="2 3" key="1">
    <citation type="journal article" date="2019" name="Commun. Biol.">
        <title>The bagworm genome reveals a unique fibroin gene that provides high tensile strength.</title>
        <authorList>
            <person name="Kono N."/>
            <person name="Nakamura H."/>
            <person name="Ohtoshi R."/>
            <person name="Tomita M."/>
            <person name="Numata K."/>
            <person name="Arakawa K."/>
        </authorList>
    </citation>
    <scope>NUCLEOTIDE SEQUENCE [LARGE SCALE GENOMIC DNA]</scope>
</reference>
<gene>
    <name evidence="2" type="primary">BicC</name>
    <name evidence="2" type="ORF">EVAR_70719_1</name>
</gene>
<feature type="domain" description="BICC1 first type I KH" evidence="1">
    <location>
        <begin position="86"/>
        <end position="116"/>
    </location>
</feature>
<dbReference type="AlphaFoldDB" id="A0A4C1TBW4"/>
<organism evidence="2 3">
    <name type="scientific">Eumeta variegata</name>
    <name type="common">Bagworm moth</name>
    <name type="synonym">Eumeta japonica</name>
    <dbReference type="NCBI Taxonomy" id="151549"/>
    <lineage>
        <taxon>Eukaryota</taxon>
        <taxon>Metazoa</taxon>
        <taxon>Ecdysozoa</taxon>
        <taxon>Arthropoda</taxon>
        <taxon>Hexapoda</taxon>
        <taxon>Insecta</taxon>
        <taxon>Pterygota</taxon>
        <taxon>Neoptera</taxon>
        <taxon>Endopterygota</taxon>
        <taxon>Lepidoptera</taxon>
        <taxon>Glossata</taxon>
        <taxon>Ditrysia</taxon>
        <taxon>Tineoidea</taxon>
        <taxon>Psychidae</taxon>
        <taxon>Oiketicinae</taxon>
        <taxon>Eumeta</taxon>
    </lineage>
</organism>
<proteinExistence type="predicted"/>
<evidence type="ECO:0000313" key="3">
    <source>
        <dbReference type="Proteomes" id="UP000299102"/>
    </source>
</evidence>
<dbReference type="Pfam" id="PF24234">
    <property type="entry name" value="KH_BICC1_1st"/>
    <property type="match status" value="1"/>
</dbReference>
<dbReference type="Proteomes" id="UP000299102">
    <property type="component" value="Unassembled WGS sequence"/>
</dbReference>
<dbReference type="STRING" id="151549.A0A4C1TBW4"/>
<comment type="caution">
    <text evidence="2">The sequence shown here is derived from an EMBL/GenBank/DDBJ whole genome shotgun (WGS) entry which is preliminary data.</text>
</comment>
<evidence type="ECO:0000313" key="2">
    <source>
        <dbReference type="EMBL" id="GBP12023.1"/>
    </source>
</evidence>
<evidence type="ECO:0000259" key="1">
    <source>
        <dbReference type="Pfam" id="PF24234"/>
    </source>
</evidence>
<keyword evidence="3" id="KW-1185">Reference proteome</keyword>
<name>A0A4C1TBW4_EUMVA</name>
<sequence>MTIVNNQFCPVPGPASKRLQRKYESYAVAAAQMPPATTQPDCNNGKYAVDSTPEAKLQISAYSMKPAHHSGKSSYKNRSAAEFHTECFKIDRKKLEQMMTAESTIAAMNEAEYFLKA</sequence>
<accession>A0A4C1TBW4</accession>
<dbReference type="EMBL" id="BGZK01004996">
    <property type="protein sequence ID" value="GBP12023.1"/>
    <property type="molecule type" value="Genomic_DNA"/>
</dbReference>
<protein>
    <submittedName>
        <fullName evidence="2">Protein bicaudal C</fullName>
    </submittedName>
</protein>